<keyword evidence="4" id="KW-1185">Reference proteome</keyword>
<dbReference type="Gene3D" id="1.10.443.10">
    <property type="entry name" value="Intergrase catalytic core"/>
    <property type="match status" value="1"/>
</dbReference>
<feature type="domain" description="Tyr recombinase" evidence="2">
    <location>
        <begin position="87"/>
        <end position="188"/>
    </location>
</feature>
<dbReference type="InterPro" id="IPR011010">
    <property type="entry name" value="DNA_brk_join_enz"/>
</dbReference>
<accession>A0ABN8LMJ0</accession>
<dbReference type="InterPro" id="IPR002104">
    <property type="entry name" value="Integrase_catalytic"/>
</dbReference>
<proteinExistence type="predicted"/>
<comment type="caution">
    <text evidence="3">The sequence shown here is derived from an EMBL/GenBank/DDBJ whole genome shotgun (WGS) entry which is preliminary data.</text>
</comment>
<name>A0ABN8LMJ0_9CNID</name>
<feature type="non-terminal residue" evidence="3">
    <location>
        <position position="1"/>
    </location>
</feature>
<organism evidence="3 4">
    <name type="scientific">Porites evermanni</name>
    <dbReference type="NCBI Taxonomy" id="104178"/>
    <lineage>
        <taxon>Eukaryota</taxon>
        <taxon>Metazoa</taxon>
        <taxon>Cnidaria</taxon>
        <taxon>Anthozoa</taxon>
        <taxon>Hexacorallia</taxon>
        <taxon>Scleractinia</taxon>
        <taxon>Fungiina</taxon>
        <taxon>Poritidae</taxon>
        <taxon>Porites</taxon>
    </lineage>
</organism>
<dbReference type="PANTHER" id="PTHR35617:SF3">
    <property type="entry name" value="CORE-BINDING (CB) DOMAIN-CONTAINING PROTEIN"/>
    <property type="match status" value="1"/>
</dbReference>
<gene>
    <name evidence="3" type="ORF">PEVE_00030905</name>
</gene>
<sequence>VDGVKVGDHPLVSRFMTGLFNQKPALLRYSETWDPQIRVQTLQSLSLEEMSTLPGKYVFRISSVLKQTTAKGGQNRHLLPVTFHSYPLDKRLCIVELLSAYVKRTAPLRKETKQLLICHAEPHGPASRDTISRWIKQTMKDAGIDTTVFKPHSTRGASTSAAKALNVPVQVIMNTAGWRSDSTFAKFYDRPVLTTNNFAAAILGDKK</sequence>
<evidence type="ECO:0000259" key="2">
    <source>
        <dbReference type="Pfam" id="PF00589"/>
    </source>
</evidence>
<dbReference type="EMBL" id="CALNXI010000044">
    <property type="protein sequence ID" value="CAH3016633.1"/>
    <property type="molecule type" value="Genomic_DNA"/>
</dbReference>
<keyword evidence="1" id="KW-0233">DNA recombination</keyword>
<evidence type="ECO:0000313" key="4">
    <source>
        <dbReference type="Proteomes" id="UP001159427"/>
    </source>
</evidence>
<evidence type="ECO:0000256" key="1">
    <source>
        <dbReference type="ARBA" id="ARBA00023172"/>
    </source>
</evidence>
<dbReference type="InterPro" id="IPR013762">
    <property type="entry name" value="Integrase-like_cat_sf"/>
</dbReference>
<dbReference type="Pfam" id="PF00589">
    <property type="entry name" value="Phage_integrase"/>
    <property type="match status" value="1"/>
</dbReference>
<reference evidence="3 4" key="1">
    <citation type="submission" date="2022-05" db="EMBL/GenBank/DDBJ databases">
        <authorList>
            <consortium name="Genoscope - CEA"/>
            <person name="William W."/>
        </authorList>
    </citation>
    <scope>NUCLEOTIDE SEQUENCE [LARGE SCALE GENOMIC DNA]</scope>
</reference>
<dbReference type="SUPFAM" id="SSF56349">
    <property type="entry name" value="DNA breaking-rejoining enzymes"/>
    <property type="match status" value="1"/>
</dbReference>
<dbReference type="Proteomes" id="UP001159427">
    <property type="component" value="Unassembled WGS sequence"/>
</dbReference>
<evidence type="ECO:0000313" key="3">
    <source>
        <dbReference type="EMBL" id="CAH3016633.1"/>
    </source>
</evidence>
<dbReference type="PANTHER" id="PTHR35617">
    <property type="entry name" value="PHAGE_INTEGRASE DOMAIN-CONTAINING PROTEIN"/>
    <property type="match status" value="1"/>
</dbReference>
<protein>
    <recommendedName>
        <fullName evidence="2">Tyr recombinase domain-containing protein</fullName>
    </recommendedName>
</protein>